<evidence type="ECO:0000256" key="1">
    <source>
        <dbReference type="SAM" id="Phobius"/>
    </source>
</evidence>
<keyword evidence="1" id="KW-1133">Transmembrane helix</keyword>
<sequence>MLKLSRFLQEILSKRITNAHCFLLYYYLWYTFAPIHAYLFSYFCIFVFETNKQQ</sequence>
<keyword evidence="3" id="KW-1185">Reference proteome</keyword>
<proteinExistence type="predicted"/>
<dbReference type="Proteomes" id="UP001157960">
    <property type="component" value="Unassembled WGS sequence"/>
</dbReference>
<dbReference type="EMBL" id="FXTZ01000003">
    <property type="protein sequence ID" value="SMP14585.1"/>
    <property type="molecule type" value="Genomic_DNA"/>
</dbReference>
<name>A0ABY1NQ91_9FLAO</name>
<evidence type="ECO:0000313" key="3">
    <source>
        <dbReference type="Proteomes" id="UP001157960"/>
    </source>
</evidence>
<reference evidence="2 3" key="1">
    <citation type="submission" date="2017-05" db="EMBL/GenBank/DDBJ databases">
        <authorList>
            <person name="Varghese N."/>
            <person name="Submissions S."/>
        </authorList>
    </citation>
    <scope>NUCLEOTIDE SEQUENCE [LARGE SCALE GENOMIC DNA]</scope>
    <source>
        <strain evidence="2 3">DSM 28214</strain>
    </source>
</reference>
<gene>
    <name evidence="2" type="ORF">SAMN06264346_10348</name>
</gene>
<keyword evidence="1" id="KW-0812">Transmembrane</keyword>
<keyword evidence="1" id="KW-0472">Membrane</keyword>
<evidence type="ECO:0000313" key="2">
    <source>
        <dbReference type="EMBL" id="SMP14585.1"/>
    </source>
</evidence>
<comment type="caution">
    <text evidence="2">The sequence shown here is derived from an EMBL/GenBank/DDBJ whole genome shotgun (WGS) entry which is preliminary data.</text>
</comment>
<feature type="transmembrane region" description="Helical" evidence="1">
    <location>
        <begin position="21"/>
        <end position="48"/>
    </location>
</feature>
<protein>
    <submittedName>
        <fullName evidence="2">Uncharacterized protein</fullName>
    </submittedName>
</protein>
<accession>A0ABY1NQ91</accession>
<organism evidence="2 3">
    <name type="scientific">Chryseobacterium profundimaris</name>
    <dbReference type="NCBI Taxonomy" id="1387275"/>
    <lineage>
        <taxon>Bacteria</taxon>
        <taxon>Pseudomonadati</taxon>
        <taxon>Bacteroidota</taxon>
        <taxon>Flavobacteriia</taxon>
        <taxon>Flavobacteriales</taxon>
        <taxon>Weeksellaceae</taxon>
        <taxon>Chryseobacterium group</taxon>
        <taxon>Chryseobacterium</taxon>
    </lineage>
</organism>